<evidence type="ECO:0000256" key="1">
    <source>
        <dbReference type="SAM" id="MobiDB-lite"/>
    </source>
</evidence>
<keyword evidence="3" id="KW-1185">Reference proteome</keyword>
<evidence type="ECO:0000313" key="2">
    <source>
        <dbReference type="EMBL" id="MFC7615565.1"/>
    </source>
</evidence>
<dbReference type="EMBL" id="JBHTEY010000004">
    <property type="protein sequence ID" value="MFC7615565.1"/>
    <property type="molecule type" value="Genomic_DNA"/>
</dbReference>
<feature type="region of interest" description="Disordered" evidence="1">
    <location>
        <begin position="147"/>
        <end position="193"/>
    </location>
</feature>
<proteinExistence type="predicted"/>
<gene>
    <name evidence="2" type="ORF">ACFQV2_20725</name>
</gene>
<accession>A0ABW2TRD8</accession>
<organism evidence="2 3">
    <name type="scientific">Actinokineospora soli</name>
    <dbReference type="NCBI Taxonomy" id="1048753"/>
    <lineage>
        <taxon>Bacteria</taxon>
        <taxon>Bacillati</taxon>
        <taxon>Actinomycetota</taxon>
        <taxon>Actinomycetes</taxon>
        <taxon>Pseudonocardiales</taxon>
        <taxon>Pseudonocardiaceae</taxon>
        <taxon>Actinokineospora</taxon>
    </lineage>
</organism>
<protein>
    <submittedName>
        <fullName evidence="2">Uncharacterized protein</fullName>
    </submittedName>
</protein>
<dbReference type="Proteomes" id="UP001596512">
    <property type="component" value="Unassembled WGS sequence"/>
</dbReference>
<evidence type="ECO:0000313" key="3">
    <source>
        <dbReference type="Proteomes" id="UP001596512"/>
    </source>
</evidence>
<feature type="region of interest" description="Disordered" evidence="1">
    <location>
        <begin position="103"/>
        <end position="122"/>
    </location>
</feature>
<sequence length="193" mass="20610">MLTVPALTEVDGITVYRDDTHFNRFYALPPAPRVRVDTDGRPAFGLLAYALSEEDRAAHPELGGGGGYLTLDTEFAVTDADRARLTEALRPFVVSEWERLRAGTPEERARPGAADPSPPAVEFGTPTYTAGAVKLDAPASEALVRGRVAEGSRRCWPGTPRCSASTSPRAGPRWSSGPSAATPRSCRSRSPTS</sequence>
<reference evidence="3" key="1">
    <citation type="journal article" date="2019" name="Int. J. Syst. Evol. Microbiol.">
        <title>The Global Catalogue of Microorganisms (GCM) 10K type strain sequencing project: providing services to taxonomists for standard genome sequencing and annotation.</title>
        <authorList>
            <consortium name="The Broad Institute Genomics Platform"/>
            <consortium name="The Broad Institute Genome Sequencing Center for Infectious Disease"/>
            <person name="Wu L."/>
            <person name="Ma J."/>
        </authorList>
    </citation>
    <scope>NUCLEOTIDE SEQUENCE [LARGE SCALE GENOMIC DNA]</scope>
    <source>
        <strain evidence="3">JCM 17695</strain>
    </source>
</reference>
<comment type="caution">
    <text evidence="2">The sequence shown here is derived from an EMBL/GenBank/DDBJ whole genome shotgun (WGS) entry which is preliminary data.</text>
</comment>
<name>A0ABW2TRD8_9PSEU</name>
<feature type="compositionally biased region" description="Low complexity" evidence="1">
    <location>
        <begin position="178"/>
        <end position="193"/>
    </location>
</feature>